<reference evidence="2 3" key="1">
    <citation type="journal article" date="2020" name="Genome Biol. Evol.">
        <title>Comparative genomics of strictly vertically transmitted, feminizing microsporidia endosymbionts of amphipod crustaceans.</title>
        <authorList>
            <person name="Cormier A."/>
            <person name="Chebbi M.A."/>
            <person name="Giraud I."/>
            <person name="Wattier R."/>
            <person name="Teixeira M."/>
            <person name="Gilbert C."/>
            <person name="Rigaud T."/>
            <person name="Cordaux R."/>
        </authorList>
    </citation>
    <scope>NUCLEOTIDE SEQUENCE [LARGE SCALE GENOMIC DNA]</scope>
    <source>
        <strain evidence="2 3">Ou3-Ou53</strain>
    </source>
</reference>
<protein>
    <submittedName>
        <fullName evidence="2">Uncharacterized protein</fullName>
    </submittedName>
</protein>
<feature type="coiled-coil region" evidence="1">
    <location>
        <begin position="88"/>
        <end position="115"/>
    </location>
</feature>
<dbReference type="EMBL" id="SBJO01000006">
    <property type="protein sequence ID" value="KAF9764862.1"/>
    <property type="molecule type" value="Genomic_DNA"/>
</dbReference>
<gene>
    <name evidence="2" type="ORF">NGRA_0186</name>
</gene>
<evidence type="ECO:0000256" key="1">
    <source>
        <dbReference type="SAM" id="Coils"/>
    </source>
</evidence>
<organism evidence="2 3">
    <name type="scientific">Nosema granulosis</name>
    <dbReference type="NCBI Taxonomy" id="83296"/>
    <lineage>
        <taxon>Eukaryota</taxon>
        <taxon>Fungi</taxon>
        <taxon>Fungi incertae sedis</taxon>
        <taxon>Microsporidia</taxon>
        <taxon>Nosematidae</taxon>
        <taxon>Nosema</taxon>
    </lineage>
</organism>
<dbReference type="Proteomes" id="UP000740883">
    <property type="component" value="Unassembled WGS sequence"/>
</dbReference>
<evidence type="ECO:0000313" key="2">
    <source>
        <dbReference type="EMBL" id="KAF9764862.1"/>
    </source>
</evidence>
<sequence>MFSLVLNFPFKFKNEQCKYTFKTNIERKENLVSFAMELKYPIIIKGAACLSISYTNGLFVYVFKFEDINKAIDFMDNTEADVMKAIEFTNVEKLVEKTNKLMAEYEENEKSFKKKRKRRIVEDNDGFMKYSN</sequence>
<name>A0A9P6H0R8_9MICR</name>
<dbReference type="InterPro" id="IPR031533">
    <property type="entry name" value="DUF5093"/>
</dbReference>
<dbReference type="Pfam" id="PF17011">
    <property type="entry name" value="DUF5093"/>
    <property type="match status" value="1"/>
</dbReference>
<comment type="caution">
    <text evidence="2">The sequence shown here is derived from an EMBL/GenBank/DDBJ whole genome shotgun (WGS) entry which is preliminary data.</text>
</comment>
<proteinExistence type="predicted"/>
<dbReference type="AlphaFoldDB" id="A0A9P6H0R8"/>
<keyword evidence="3" id="KW-1185">Reference proteome</keyword>
<evidence type="ECO:0000313" key="3">
    <source>
        <dbReference type="Proteomes" id="UP000740883"/>
    </source>
</evidence>
<accession>A0A9P6H0R8</accession>
<keyword evidence="1" id="KW-0175">Coiled coil</keyword>
<dbReference type="OrthoDB" id="2192698at2759"/>